<reference evidence="1 2" key="1">
    <citation type="journal article" date="2015" name="Genome Announc.">
        <title>Draft Genome Sequence of Cyanobacterium Hassallia byssoidea Strain VB512170, Isolated from Monuments in India.</title>
        <authorList>
            <person name="Singh D."/>
            <person name="Chandrababunaidu M.M."/>
            <person name="Panda A."/>
            <person name="Sen D."/>
            <person name="Bhattacharyya S."/>
            <person name="Adhikary S.P."/>
            <person name="Tripathy S."/>
        </authorList>
    </citation>
    <scope>NUCLEOTIDE SEQUENCE [LARGE SCALE GENOMIC DNA]</scope>
    <source>
        <strain evidence="1 2">VB512170</strain>
    </source>
</reference>
<name>A0A846HIT7_9CYAN</name>
<comment type="caution">
    <text evidence="1">The sequence shown here is derived from an EMBL/GenBank/DDBJ whole genome shotgun (WGS) entry which is preliminary data.</text>
</comment>
<proteinExistence type="predicted"/>
<dbReference type="Proteomes" id="UP000031549">
    <property type="component" value="Unassembled WGS sequence"/>
</dbReference>
<gene>
    <name evidence="1" type="ORF">PI95_031105</name>
</gene>
<evidence type="ECO:0000313" key="1">
    <source>
        <dbReference type="EMBL" id="NEU76838.1"/>
    </source>
</evidence>
<keyword evidence="2" id="KW-1185">Reference proteome</keyword>
<accession>A0A846HIT7</accession>
<protein>
    <submittedName>
        <fullName evidence="1">Uncharacterized protein</fullName>
    </submittedName>
</protein>
<dbReference type="EMBL" id="JTCM02000135">
    <property type="protein sequence ID" value="NEU76838.1"/>
    <property type="molecule type" value="Genomic_DNA"/>
</dbReference>
<dbReference type="RefSeq" id="WP_039741479.1">
    <property type="nucleotide sequence ID" value="NZ_JTCM02000135.1"/>
</dbReference>
<sequence>MEFHFKFCGIWVSNAFGNCFSPAIQLKDGGLLIRTNDCLETKIYRRHDGTWGWNSDHIAYHLGKLIEGDESKGYPDVWEYKGWLGQHQYL</sequence>
<dbReference type="AlphaFoldDB" id="A0A846HIT7"/>
<evidence type="ECO:0000313" key="2">
    <source>
        <dbReference type="Proteomes" id="UP000031549"/>
    </source>
</evidence>
<organism evidence="1 2">
    <name type="scientific">Hassallia byssoidea VB512170</name>
    <dbReference type="NCBI Taxonomy" id="1304833"/>
    <lineage>
        <taxon>Bacteria</taxon>
        <taxon>Bacillati</taxon>
        <taxon>Cyanobacteriota</taxon>
        <taxon>Cyanophyceae</taxon>
        <taxon>Nostocales</taxon>
        <taxon>Tolypothrichaceae</taxon>
        <taxon>Hassallia</taxon>
    </lineage>
</organism>